<dbReference type="Pfam" id="PF05504">
    <property type="entry name" value="Spore_GerAC"/>
    <property type="match status" value="1"/>
</dbReference>
<comment type="subcellular location">
    <subcellularLocation>
        <location evidence="1">Membrane</location>
        <topology evidence="1">Lipid-anchor</topology>
    </subcellularLocation>
</comment>
<name>A0A934J4R6_9BACL</name>
<evidence type="ECO:0000256" key="6">
    <source>
        <dbReference type="ARBA" id="ARBA00023139"/>
    </source>
</evidence>
<dbReference type="RefSeq" id="WP_199017848.1">
    <property type="nucleotide sequence ID" value="NZ_JAELUP010000006.1"/>
</dbReference>
<dbReference type="AlphaFoldDB" id="A0A934J4R6"/>
<dbReference type="Proteomes" id="UP000640274">
    <property type="component" value="Unassembled WGS sequence"/>
</dbReference>
<keyword evidence="7" id="KW-0449">Lipoprotein</keyword>
<dbReference type="GO" id="GO:0009847">
    <property type="term" value="P:spore germination"/>
    <property type="evidence" value="ECO:0007669"/>
    <property type="project" value="InterPro"/>
</dbReference>
<evidence type="ECO:0000256" key="5">
    <source>
        <dbReference type="ARBA" id="ARBA00023136"/>
    </source>
</evidence>
<dbReference type="NCBIfam" id="TIGR02887">
    <property type="entry name" value="spore_ger_x_C"/>
    <property type="match status" value="1"/>
</dbReference>
<evidence type="ECO:0000256" key="2">
    <source>
        <dbReference type="ARBA" id="ARBA00007886"/>
    </source>
</evidence>
<proteinExistence type="inferred from homology"/>
<feature type="chain" id="PRO_5038505108" evidence="8">
    <location>
        <begin position="22"/>
        <end position="386"/>
    </location>
</feature>
<sequence>MSIWIKRLLLVLMLLSVAAGCGENSKSIQNLAFVTAIGLDYQDGRFYSYTQVLNFIDVAKTEQIEIGKNVPVWIGRGVGKTVNESLASIYPTSQLRMYWGHVKGILCSERLLEQLDDMRDIFDAVNRYREVRYNINVYSTKEPLPLILSQKSVLYFSPLDTLLDNPSQSYIQNSIIPPQYVYRLISEFNESGRTAMLPSLSISDGRWTEDTTKRTLLYMDGTSFFFNHQYIGKLPVDQMDGLKWLRKETRRAIINIPDNNNPAATLVIVKPRHKIKPVVENNRVRYVIHVKAKGYVDEMIQDLSIQEMERQAAQVLKQQIMATYEQGLARQIDVLNLNYKLYTSKPKEWKRLEKIGRLKLEKDTIQDIQVKVKLTHTGKYKGRTYK</sequence>
<dbReference type="InterPro" id="IPR046953">
    <property type="entry name" value="Spore_GerAC-like_C"/>
</dbReference>
<feature type="domain" description="Spore germination protein N-terminal" evidence="10">
    <location>
        <begin position="25"/>
        <end position="201"/>
    </location>
</feature>
<protein>
    <submittedName>
        <fullName evidence="11">Ger(X)C family spore germination protein</fullName>
    </submittedName>
</protein>
<dbReference type="PANTHER" id="PTHR35789:SF1">
    <property type="entry name" value="SPORE GERMINATION PROTEIN B3"/>
    <property type="match status" value="1"/>
</dbReference>
<feature type="signal peptide" evidence="8">
    <location>
        <begin position="1"/>
        <end position="21"/>
    </location>
</feature>
<dbReference type="PANTHER" id="PTHR35789">
    <property type="entry name" value="SPORE GERMINATION PROTEIN B3"/>
    <property type="match status" value="1"/>
</dbReference>
<keyword evidence="6" id="KW-0564">Palmitate</keyword>
<evidence type="ECO:0000259" key="9">
    <source>
        <dbReference type="Pfam" id="PF05504"/>
    </source>
</evidence>
<feature type="domain" description="Spore germination GerAC-like C-terminal" evidence="9">
    <location>
        <begin position="221"/>
        <end position="378"/>
    </location>
</feature>
<dbReference type="InterPro" id="IPR008844">
    <property type="entry name" value="Spore_GerAC-like"/>
</dbReference>
<evidence type="ECO:0000256" key="8">
    <source>
        <dbReference type="SAM" id="SignalP"/>
    </source>
</evidence>
<evidence type="ECO:0000259" key="10">
    <source>
        <dbReference type="Pfam" id="PF25198"/>
    </source>
</evidence>
<dbReference type="Gene3D" id="3.30.300.210">
    <property type="entry name" value="Nutrient germinant receptor protein C, domain 3"/>
    <property type="match status" value="1"/>
</dbReference>
<evidence type="ECO:0000256" key="7">
    <source>
        <dbReference type="ARBA" id="ARBA00023288"/>
    </source>
</evidence>
<keyword evidence="5" id="KW-0472">Membrane</keyword>
<evidence type="ECO:0000256" key="1">
    <source>
        <dbReference type="ARBA" id="ARBA00004635"/>
    </source>
</evidence>
<dbReference type="PROSITE" id="PS51257">
    <property type="entry name" value="PROKAR_LIPOPROTEIN"/>
    <property type="match status" value="1"/>
</dbReference>
<comment type="similarity">
    <text evidence="2">Belongs to the GerABKC lipoprotein family.</text>
</comment>
<dbReference type="GO" id="GO:0016020">
    <property type="term" value="C:membrane"/>
    <property type="evidence" value="ECO:0007669"/>
    <property type="project" value="UniProtKB-SubCell"/>
</dbReference>
<evidence type="ECO:0000313" key="12">
    <source>
        <dbReference type="Proteomes" id="UP000640274"/>
    </source>
</evidence>
<keyword evidence="3" id="KW-0309">Germination</keyword>
<evidence type="ECO:0000256" key="4">
    <source>
        <dbReference type="ARBA" id="ARBA00022729"/>
    </source>
</evidence>
<organism evidence="11 12">
    <name type="scientific">Paenibacillus roseus</name>
    <dbReference type="NCBI Taxonomy" id="2798579"/>
    <lineage>
        <taxon>Bacteria</taxon>
        <taxon>Bacillati</taxon>
        <taxon>Bacillota</taxon>
        <taxon>Bacilli</taxon>
        <taxon>Bacillales</taxon>
        <taxon>Paenibacillaceae</taxon>
        <taxon>Paenibacillus</taxon>
    </lineage>
</organism>
<gene>
    <name evidence="11" type="ORF">JFN88_03165</name>
</gene>
<dbReference type="Pfam" id="PF25198">
    <property type="entry name" value="Spore_GerAC_N"/>
    <property type="match status" value="1"/>
</dbReference>
<comment type="caution">
    <text evidence="11">The sequence shown here is derived from an EMBL/GenBank/DDBJ whole genome shotgun (WGS) entry which is preliminary data.</text>
</comment>
<evidence type="ECO:0000256" key="3">
    <source>
        <dbReference type="ARBA" id="ARBA00022544"/>
    </source>
</evidence>
<dbReference type="InterPro" id="IPR038501">
    <property type="entry name" value="Spore_GerAC_C_sf"/>
</dbReference>
<keyword evidence="4 8" id="KW-0732">Signal</keyword>
<reference evidence="11" key="1">
    <citation type="submission" date="2020-12" db="EMBL/GenBank/DDBJ databases">
        <authorList>
            <person name="Huq M.A."/>
        </authorList>
    </citation>
    <scope>NUCLEOTIDE SEQUENCE</scope>
    <source>
        <strain evidence="11">MAHUQ-46</strain>
    </source>
</reference>
<dbReference type="EMBL" id="JAELUP010000006">
    <property type="protein sequence ID" value="MBJ6360322.1"/>
    <property type="molecule type" value="Genomic_DNA"/>
</dbReference>
<evidence type="ECO:0000313" key="11">
    <source>
        <dbReference type="EMBL" id="MBJ6360322.1"/>
    </source>
</evidence>
<dbReference type="InterPro" id="IPR057336">
    <property type="entry name" value="GerAC_N"/>
</dbReference>
<keyword evidence="12" id="KW-1185">Reference proteome</keyword>
<accession>A0A934J4R6</accession>